<dbReference type="Pfam" id="PF00128">
    <property type="entry name" value="Alpha-amylase"/>
    <property type="match status" value="1"/>
</dbReference>
<dbReference type="AlphaFoldDB" id="A0A6J5YPX2"/>
<dbReference type="PANTHER" id="PTHR10357:SF179">
    <property type="entry name" value="NEUTRAL AND BASIC AMINO ACID TRANSPORT PROTEIN RBAT"/>
    <property type="match status" value="1"/>
</dbReference>
<protein>
    <submittedName>
        <fullName evidence="2">Unannotated protein</fullName>
    </submittedName>
</protein>
<dbReference type="GO" id="GO:0004575">
    <property type="term" value="F:sucrose alpha-glucosidase activity"/>
    <property type="evidence" value="ECO:0007669"/>
    <property type="project" value="TreeGrafter"/>
</dbReference>
<accession>A0A6J5YPX2</accession>
<dbReference type="InterPro" id="IPR006047">
    <property type="entry name" value="GH13_cat_dom"/>
</dbReference>
<organism evidence="2">
    <name type="scientific">freshwater metagenome</name>
    <dbReference type="NCBI Taxonomy" id="449393"/>
    <lineage>
        <taxon>unclassified sequences</taxon>
        <taxon>metagenomes</taxon>
        <taxon>ecological metagenomes</taxon>
    </lineage>
</organism>
<gene>
    <name evidence="2" type="ORF">UFOPK3820_00079</name>
</gene>
<dbReference type="GO" id="GO:0000025">
    <property type="term" value="P:maltose catabolic process"/>
    <property type="evidence" value="ECO:0007669"/>
    <property type="project" value="TreeGrafter"/>
</dbReference>
<dbReference type="SUPFAM" id="SSF51445">
    <property type="entry name" value="(Trans)glycosidases"/>
    <property type="match status" value="1"/>
</dbReference>
<dbReference type="InterPro" id="IPR045857">
    <property type="entry name" value="O16G_dom_2"/>
</dbReference>
<dbReference type="Gene3D" id="3.90.400.10">
    <property type="entry name" value="Oligo-1,6-glucosidase, Domain 2"/>
    <property type="match status" value="1"/>
</dbReference>
<dbReference type="GO" id="GO:0004574">
    <property type="term" value="F:oligo-1,6-glucosidase activity"/>
    <property type="evidence" value="ECO:0007669"/>
    <property type="project" value="TreeGrafter"/>
</dbReference>
<evidence type="ECO:0000259" key="1">
    <source>
        <dbReference type="SMART" id="SM00642"/>
    </source>
</evidence>
<dbReference type="SMART" id="SM00642">
    <property type="entry name" value="Aamy"/>
    <property type="match status" value="1"/>
</dbReference>
<sequence length="551" mass="62317">MSKSASHSKDKNWWRQATVYQIYPRSFADSNGDGIGDLKGVTSRIPYLQKLNLDAVWLSPFYPSALADGGYDVADYRDVDPRLGTLADFDELLAELHKVGIRIFVDIVPNHSSNLHVWFKEAIDAKPGSAARNRYIFRDGKGVNGELPPTDWVSHFAPSAWTHESAMGGKHNQWYMHWFAPEQPDFNWNNREVEDEFLTTLKFWADRGVDGFRIDVAHALKKDLSEPLRSLPVFEDLEQRGNKGKGVLADRNELFQIYKEWRKLFNQYDPPRVAVAEANVHPDRVPLYASAKTLGQSFDFRFIDTPFEASSYKENVQDALKVAEKNKSSCTWALSNHDQIRHATKMGLNPAVNRKAWMLSNGTSHPLDMASGTQNALAATLFILALPGSTYVYQGEELGLHEVTDIPENQIQDPQYLRNNKIEKGRDGCRVPLPWKKTGSSFGFGTGGAHLPQPQWFADYSVEAQESDAQSSLGTYRQALALRKKLVTEEKIKWHKTKDVSVLHFSRPNGWHCITNFRAISYPMPKGKVLISSHPLQDGKIPAGTTVWFKK</sequence>
<dbReference type="GO" id="GO:0033934">
    <property type="term" value="F:glucan 1,4-alpha-maltotriohydrolase activity"/>
    <property type="evidence" value="ECO:0007669"/>
    <property type="project" value="TreeGrafter"/>
</dbReference>
<dbReference type="CDD" id="cd11332">
    <property type="entry name" value="AmyAc_OligoGlu_TS"/>
    <property type="match status" value="1"/>
</dbReference>
<dbReference type="GO" id="GO:0005987">
    <property type="term" value="P:sucrose catabolic process"/>
    <property type="evidence" value="ECO:0007669"/>
    <property type="project" value="TreeGrafter"/>
</dbReference>
<name>A0A6J5YPX2_9ZZZZ</name>
<dbReference type="Gene3D" id="3.20.20.80">
    <property type="entry name" value="Glycosidases"/>
    <property type="match status" value="1"/>
</dbReference>
<proteinExistence type="predicted"/>
<dbReference type="GO" id="GO:0004556">
    <property type="term" value="F:alpha-amylase activity"/>
    <property type="evidence" value="ECO:0007669"/>
    <property type="project" value="TreeGrafter"/>
</dbReference>
<evidence type="ECO:0000313" key="2">
    <source>
        <dbReference type="EMBL" id="CAB4330030.1"/>
    </source>
</evidence>
<feature type="domain" description="Glycosyl hydrolase family 13 catalytic" evidence="1">
    <location>
        <begin position="21"/>
        <end position="430"/>
    </location>
</feature>
<reference evidence="2" key="1">
    <citation type="submission" date="2020-05" db="EMBL/GenBank/DDBJ databases">
        <authorList>
            <person name="Chiriac C."/>
            <person name="Salcher M."/>
            <person name="Ghai R."/>
            <person name="Kavagutti S V."/>
        </authorList>
    </citation>
    <scope>NUCLEOTIDE SEQUENCE</scope>
</reference>
<dbReference type="InterPro" id="IPR017853">
    <property type="entry name" value="GH"/>
</dbReference>
<dbReference type="PANTHER" id="PTHR10357">
    <property type="entry name" value="ALPHA-AMYLASE FAMILY MEMBER"/>
    <property type="match status" value="1"/>
</dbReference>
<dbReference type="EMBL" id="CAESAB010000002">
    <property type="protein sequence ID" value="CAB4330030.1"/>
    <property type="molecule type" value="Genomic_DNA"/>
</dbReference>